<name>A0A3R9PSI8_9CREN</name>
<accession>A0A3R9PSI8</accession>
<reference evidence="1 2" key="1">
    <citation type="submission" date="2018-10" db="EMBL/GenBank/DDBJ databases">
        <title>Co-occurring genomic capacity for anaerobic methane metabolism and dissimilatory sulfite reduction discovered in the Korarchaeota.</title>
        <authorList>
            <person name="Mckay L.J."/>
            <person name="Dlakic M."/>
            <person name="Fields M.W."/>
            <person name="Delmont T.O."/>
            <person name="Eren A.M."/>
            <person name="Jay Z.J."/>
            <person name="Klingelsmith K.B."/>
            <person name="Rusch D.B."/>
            <person name="Inskeep W.P."/>
        </authorList>
    </citation>
    <scope>NUCLEOTIDE SEQUENCE [LARGE SCALE GENOMIC DNA]</scope>
    <source>
        <strain evidence="1 2">MDKW</strain>
    </source>
</reference>
<dbReference type="Proteomes" id="UP000277582">
    <property type="component" value="Unassembled WGS sequence"/>
</dbReference>
<dbReference type="RefSeq" id="WP_125672953.1">
    <property type="nucleotide sequence ID" value="NZ_RCOS01000174.1"/>
</dbReference>
<keyword evidence="2" id="KW-1185">Reference proteome</keyword>
<protein>
    <submittedName>
        <fullName evidence="1">Uncharacterized protein</fullName>
    </submittedName>
</protein>
<evidence type="ECO:0000313" key="2">
    <source>
        <dbReference type="Proteomes" id="UP000277582"/>
    </source>
</evidence>
<gene>
    <name evidence="1" type="ORF">D6D85_15960</name>
</gene>
<proteinExistence type="predicted"/>
<comment type="caution">
    <text evidence="1">The sequence shown here is derived from an EMBL/GenBank/DDBJ whole genome shotgun (WGS) entry which is preliminary data.</text>
</comment>
<organism evidence="1 2">
    <name type="scientific">Candidatus Methanodesulfokora washburnensis</name>
    <dbReference type="NCBI Taxonomy" id="2478471"/>
    <lineage>
        <taxon>Archaea</taxon>
        <taxon>Thermoproteota</taxon>
        <taxon>Candidatus Korarchaeia</taxon>
        <taxon>Candidatus Korarchaeia incertae sedis</taxon>
        <taxon>Candidatus Methanodesulfokora</taxon>
    </lineage>
</organism>
<sequence>MGILTYKKGGKTGKVFFGLKIITLPFITEKEELEIPCLGNSSYCQSRAARNKGISANYLKELKSKIFNCIRSKITGFTESYPIDRRREII</sequence>
<evidence type="ECO:0000313" key="1">
    <source>
        <dbReference type="EMBL" id="RSN71498.1"/>
    </source>
</evidence>
<dbReference type="EMBL" id="RCOS01000174">
    <property type="protein sequence ID" value="RSN71498.1"/>
    <property type="molecule type" value="Genomic_DNA"/>
</dbReference>
<dbReference type="AlphaFoldDB" id="A0A3R9PSI8"/>